<dbReference type="GO" id="GO:0005524">
    <property type="term" value="F:ATP binding"/>
    <property type="evidence" value="ECO:0007669"/>
    <property type="project" value="InterPro"/>
</dbReference>
<evidence type="ECO:0000256" key="1">
    <source>
        <dbReference type="ARBA" id="ARBA00000900"/>
    </source>
</evidence>
<dbReference type="InterPro" id="IPR000719">
    <property type="entry name" value="Prot_kinase_dom"/>
</dbReference>
<dbReference type="PANTHER" id="PTHR45647">
    <property type="entry name" value="OS02G0152300 PROTEIN"/>
    <property type="match status" value="1"/>
</dbReference>
<dbReference type="PROSITE" id="PS50011">
    <property type="entry name" value="PROTEIN_KINASE_DOM"/>
    <property type="match status" value="1"/>
</dbReference>
<organism evidence="6 7">
    <name type="scientific">Musa troglodytarum</name>
    <name type="common">fe'i banana</name>
    <dbReference type="NCBI Taxonomy" id="320322"/>
    <lineage>
        <taxon>Eukaryota</taxon>
        <taxon>Viridiplantae</taxon>
        <taxon>Streptophyta</taxon>
        <taxon>Embryophyta</taxon>
        <taxon>Tracheophyta</taxon>
        <taxon>Spermatophyta</taxon>
        <taxon>Magnoliopsida</taxon>
        <taxon>Liliopsida</taxon>
        <taxon>Zingiberales</taxon>
        <taxon>Musaceae</taxon>
        <taxon>Musa</taxon>
    </lineage>
</organism>
<dbReference type="InterPro" id="IPR006016">
    <property type="entry name" value="UspA"/>
</dbReference>
<dbReference type="InterPro" id="IPR014729">
    <property type="entry name" value="Rossmann-like_a/b/a_fold"/>
</dbReference>
<dbReference type="SUPFAM" id="SSF56112">
    <property type="entry name" value="Protein kinase-like (PK-like)"/>
    <property type="match status" value="1"/>
</dbReference>
<dbReference type="OrthoDB" id="4062651at2759"/>
<dbReference type="InterPro" id="IPR011009">
    <property type="entry name" value="Kinase-like_dom_sf"/>
</dbReference>
<evidence type="ECO:0000313" key="7">
    <source>
        <dbReference type="Proteomes" id="UP001055439"/>
    </source>
</evidence>
<dbReference type="SUPFAM" id="SSF52402">
    <property type="entry name" value="Adenine nucleotide alpha hydrolases-like"/>
    <property type="match status" value="1"/>
</dbReference>
<dbReference type="AlphaFoldDB" id="A0A9E7EC93"/>
<accession>A0A9E7EC93</accession>
<dbReference type="Pfam" id="PF00069">
    <property type="entry name" value="Pkinase"/>
    <property type="match status" value="1"/>
</dbReference>
<evidence type="ECO:0000259" key="5">
    <source>
        <dbReference type="PROSITE" id="PS50011"/>
    </source>
</evidence>
<dbReference type="EMBL" id="CP097502">
    <property type="protein sequence ID" value="URD74318.1"/>
    <property type="molecule type" value="Genomic_DNA"/>
</dbReference>
<protein>
    <recommendedName>
        <fullName evidence="2">RING-type E3 ubiquitin transferase</fullName>
        <ecNumber evidence="2">2.3.2.27</ecNumber>
    </recommendedName>
</protein>
<proteinExistence type="predicted"/>
<sequence>MNNEEGGVPGFVLAPVAYGRLAAITRLRQLVSKGHIAVDLVVSMCRGPTSRTVNRSPKEIFTFTTIRCMNHDDKGRLGSQRGEPIQVNLCVGHIITLRGHAGTDVTDSFVVLECTCMEASRRPVPLFSKISHVGRCSGMGLEGRDMGDGYLEIPLGIRACRRTYFCGGFAHEEGIESFFRVLKEVPASDAGFRLRLDETAHKDVPEPWNSLDQIDAGNDGGRPSASTVVATDKDKDGQLAVKRAVDRVLHGNYALILVHVEAKPNPETNSDAAREQAENEISQLFLPYRGLCGRKGVGNLSGADAEVVLEDNDISKATIDYIHGNYVHYIVVGASSRNALTKYLRFSEASAMHNLAIHGIIVVTKTKKSLLSFCRKCRNPDAKPEPLVHRDLKPANILLDRNHLRKISNIGPARLFLPSVANQVTRYLMTSTAGTKSDIYSFGILLLQIITAKLPMGLTHPVERAIERGTFTEMLDATVKDWPVEETLGFSKLRFEVRRTEEEGPAGSWDGGAAGVEPAVESWACL</sequence>
<keyword evidence="7" id="KW-1185">Reference proteome</keyword>
<keyword evidence="3" id="KW-0833">Ubl conjugation pathway</keyword>
<dbReference type="Gene3D" id="3.40.50.620">
    <property type="entry name" value="HUPs"/>
    <property type="match status" value="1"/>
</dbReference>
<dbReference type="InterPro" id="IPR051348">
    <property type="entry name" value="U-box_ubiquitin_ligases"/>
</dbReference>
<dbReference type="PANTHER" id="PTHR45647:SF93">
    <property type="entry name" value="KINASE WITH ADENINE NUCLEOTIDE ALPHA HYDROLASES-LIKE DOMAIN-CONTAINING PROTEIN"/>
    <property type="match status" value="1"/>
</dbReference>
<dbReference type="GO" id="GO:0061630">
    <property type="term" value="F:ubiquitin protein ligase activity"/>
    <property type="evidence" value="ECO:0007669"/>
    <property type="project" value="UniProtKB-EC"/>
</dbReference>
<feature type="domain" description="Protein kinase" evidence="5">
    <location>
        <begin position="208"/>
        <end position="526"/>
    </location>
</feature>
<name>A0A9E7EC93_9LILI</name>
<dbReference type="GO" id="GO:0004672">
    <property type="term" value="F:protein kinase activity"/>
    <property type="evidence" value="ECO:0007669"/>
    <property type="project" value="InterPro"/>
</dbReference>
<evidence type="ECO:0000256" key="2">
    <source>
        <dbReference type="ARBA" id="ARBA00012483"/>
    </source>
</evidence>
<dbReference type="Proteomes" id="UP001055439">
    <property type="component" value="Chromosome 1"/>
</dbReference>
<comment type="catalytic activity">
    <reaction evidence="1">
        <text>S-ubiquitinyl-[E2 ubiquitin-conjugating enzyme]-L-cysteine + [acceptor protein]-L-lysine = [E2 ubiquitin-conjugating enzyme]-L-cysteine + N(6)-ubiquitinyl-[acceptor protein]-L-lysine.</text>
        <dbReference type="EC" id="2.3.2.27"/>
    </reaction>
</comment>
<dbReference type="Pfam" id="PF00582">
    <property type="entry name" value="Usp"/>
    <property type="match status" value="1"/>
</dbReference>
<reference evidence="6" key="1">
    <citation type="submission" date="2022-05" db="EMBL/GenBank/DDBJ databases">
        <title>The Musa troglodytarum L. genome provides insights into the mechanism of non-climacteric behaviour and enrichment of carotenoids.</title>
        <authorList>
            <person name="Wang J."/>
        </authorList>
    </citation>
    <scope>NUCLEOTIDE SEQUENCE</scope>
    <source>
        <tissue evidence="6">Leaf</tissue>
    </source>
</reference>
<evidence type="ECO:0000313" key="6">
    <source>
        <dbReference type="EMBL" id="URD74318.1"/>
    </source>
</evidence>
<evidence type="ECO:0000256" key="4">
    <source>
        <dbReference type="SAM" id="MobiDB-lite"/>
    </source>
</evidence>
<evidence type="ECO:0000256" key="3">
    <source>
        <dbReference type="ARBA" id="ARBA00022786"/>
    </source>
</evidence>
<dbReference type="InterPro" id="IPR008271">
    <property type="entry name" value="Ser/Thr_kinase_AS"/>
</dbReference>
<dbReference type="EC" id="2.3.2.27" evidence="2"/>
<gene>
    <name evidence="6" type="ORF">MUK42_17587</name>
</gene>
<dbReference type="PROSITE" id="PS00108">
    <property type="entry name" value="PROTEIN_KINASE_ST"/>
    <property type="match status" value="1"/>
</dbReference>
<feature type="region of interest" description="Disordered" evidence="4">
    <location>
        <begin position="205"/>
        <end position="228"/>
    </location>
</feature>
<dbReference type="Gene3D" id="1.10.510.10">
    <property type="entry name" value="Transferase(Phosphotransferase) domain 1"/>
    <property type="match status" value="1"/>
</dbReference>